<keyword evidence="3" id="KW-1185">Reference proteome</keyword>
<dbReference type="EMBL" id="ABEU02000005">
    <property type="protein sequence ID" value="PNR54466.1"/>
    <property type="molecule type" value="Genomic_DNA"/>
</dbReference>
<dbReference type="Proteomes" id="UP000006727">
    <property type="component" value="Chromosome 5"/>
</dbReference>
<dbReference type="AlphaFoldDB" id="A0A2K1KL14"/>
<dbReference type="EnsemblPlants" id="Pp3c5_25296V3.1">
    <property type="protein sequence ID" value="Pp3c5_25296V3.1"/>
    <property type="gene ID" value="Pp3c5_25296"/>
</dbReference>
<accession>A0A2K1KL14</accession>
<dbReference type="Gramene" id="Pp3c5_25296V3.1">
    <property type="protein sequence ID" value="Pp3c5_25296V3.1"/>
    <property type="gene ID" value="Pp3c5_25296"/>
</dbReference>
<reference evidence="1 3" key="1">
    <citation type="journal article" date="2008" name="Science">
        <title>The Physcomitrella genome reveals evolutionary insights into the conquest of land by plants.</title>
        <authorList>
            <person name="Rensing S."/>
            <person name="Lang D."/>
            <person name="Zimmer A."/>
            <person name="Terry A."/>
            <person name="Salamov A."/>
            <person name="Shapiro H."/>
            <person name="Nishiyama T."/>
            <person name="Perroud P.-F."/>
            <person name="Lindquist E."/>
            <person name="Kamisugi Y."/>
            <person name="Tanahashi T."/>
            <person name="Sakakibara K."/>
            <person name="Fujita T."/>
            <person name="Oishi K."/>
            <person name="Shin-I T."/>
            <person name="Kuroki Y."/>
            <person name="Toyoda A."/>
            <person name="Suzuki Y."/>
            <person name="Hashimoto A."/>
            <person name="Yamaguchi K."/>
            <person name="Sugano A."/>
            <person name="Kohara Y."/>
            <person name="Fujiyama A."/>
            <person name="Anterola A."/>
            <person name="Aoki S."/>
            <person name="Ashton N."/>
            <person name="Barbazuk W.B."/>
            <person name="Barker E."/>
            <person name="Bennetzen J."/>
            <person name="Bezanilla M."/>
            <person name="Blankenship R."/>
            <person name="Cho S.H."/>
            <person name="Dutcher S."/>
            <person name="Estelle M."/>
            <person name="Fawcett J.A."/>
            <person name="Gundlach H."/>
            <person name="Hanada K."/>
            <person name="Heyl A."/>
            <person name="Hicks K.A."/>
            <person name="Hugh J."/>
            <person name="Lohr M."/>
            <person name="Mayer K."/>
            <person name="Melkozernov A."/>
            <person name="Murata T."/>
            <person name="Nelson D."/>
            <person name="Pils B."/>
            <person name="Prigge M."/>
            <person name="Reiss B."/>
            <person name="Renner T."/>
            <person name="Rombauts S."/>
            <person name="Rushton P."/>
            <person name="Sanderfoot A."/>
            <person name="Schween G."/>
            <person name="Shiu S.-H."/>
            <person name="Stueber K."/>
            <person name="Theodoulou F.L."/>
            <person name="Tu H."/>
            <person name="Van de Peer Y."/>
            <person name="Verrier P.J."/>
            <person name="Waters E."/>
            <person name="Wood A."/>
            <person name="Yang L."/>
            <person name="Cove D."/>
            <person name="Cuming A."/>
            <person name="Hasebe M."/>
            <person name="Lucas S."/>
            <person name="Mishler D.B."/>
            <person name="Reski R."/>
            <person name="Grigoriev I."/>
            <person name="Quatrano R.S."/>
            <person name="Boore J.L."/>
        </authorList>
    </citation>
    <scope>NUCLEOTIDE SEQUENCE [LARGE SCALE GENOMIC DNA]</scope>
    <source>
        <strain evidence="2 3">cv. Gransden 2004</strain>
    </source>
</reference>
<reference evidence="2" key="3">
    <citation type="submission" date="2020-12" db="UniProtKB">
        <authorList>
            <consortium name="EnsemblPlants"/>
        </authorList>
    </citation>
    <scope>IDENTIFICATION</scope>
</reference>
<evidence type="ECO:0000313" key="1">
    <source>
        <dbReference type="EMBL" id="PNR54466.1"/>
    </source>
</evidence>
<name>A0A2K1KL14_PHYPA</name>
<evidence type="ECO:0000313" key="2">
    <source>
        <dbReference type="EnsemblPlants" id="Pp3c5_25296V3.1"/>
    </source>
</evidence>
<dbReference type="InParanoid" id="A0A2K1KL14"/>
<evidence type="ECO:0000313" key="3">
    <source>
        <dbReference type="Proteomes" id="UP000006727"/>
    </source>
</evidence>
<organism evidence="1">
    <name type="scientific">Physcomitrium patens</name>
    <name type="common">Spreading-leaved earth moss</name>
    <name type="synonym">Physcomitrella patens</name>
    <dbReference type="NCBI Taxonomy" id="3218"/>
    <lineage>
        <taxon>Eukaryota</taxon>
        <taxon>Viridiplantae</taxon>
        <taxon>Streptophyta</taxon>
        <taxon>Embryophyta</taxon>
        <taxon>Bryophyta</taxon>
        <taxon>Bryophytina</taxon>
        <taxon>Bryopsida</taxon>
        <taxon>Funariidae</taxon>
        <taxon>Funariales</taxon>
        <taxon>Funariaceae</taxon>
        <taxon>Physcomitrium</taxon>
    </lineage>
</organism>
<gene>
    <name evidence="1" type="ORF">PHYPA_008143</name>
</gene>
<protein>
    <submittedName>
        <fullName evidence="1 2">Uncharacterized protein</fullName>
    </submittedName>
</protein>
<reference evidence="1 3" key="2">
    <citation type="journal article" date="2018" name="Plant J.">
        <title>The Physcomitrella patens chromosome-scale assembly reveals moss genome structure and evolution.</title>
        <authorList>
            <person name="Lang D."/>
            <person name="Ullrich K.K."/>
            <person name="Murat F."/>
            <person name="Fuchs J."/>
            <person name="Jenkins J."/>
            <person name="Haas F.B."/>
            <person name="Piednoel M."/>
            <person name="Gundlach H."/>
            <person name="Van Bel M."/>
            <person name="Meyberg R."/>
            <person name="Vives C."/>
            <person name="Morata J."/>
            <person name="Symeonidi A."/>
            <person name="Hiss M."/>
            <person name="Muchero W."/>
            <person name="Kamisugi Y."/>
            <person name="Saleh O."/>
            <person name="Blanc G."/>
            <person name="Decker E.L."/>
            <person name="van Gessel N."/>
            <person name="Grimwood J."/>
            <person name="Hayes R.D."/>
            <person name="Graham S.W."/>
            <person name="Gunter L.E."/>
            <person name="McDaniel S.F."/>
            <person name="Hoernstein S.N.W."/>
            <person name="Larsson A."/>
            <person name="Li F.W."/>
            <person name="Perroud P.F."/>
            <person name="Phillips J."/>
            <person name="Ranjan P."/>
            <person name="Rokshar D.S."/>
            <person name="Rothfels C.J."/>
            <person name="Schneider L."/>
            <person name="Shu S."/>
            <person name="Stevenson D.W."/>
            <person name="Thummler F."/>
            <person name="Tillich M."/>
            <person name="Villarreal Aguilar J.C."/>
            <person name="Widiez T."/>
            <person name="Wong G.K."/>
            <person name="Wymore A."/>
            <person name="Zhang Y."/>
            <person name="Zimmer A.D."/>
            <person name="Quatrano R.S."/>
            <person name="Mayer K.F.X."/>
            <person name="Goodstein D."/>
            <person name="Casacuberta J.M."/>
            <person name="Vandepoele K."/>
            <person name="Reski R."/>
            <person name="Cuming A.C."/>
            <person name="Tuskan G.A."/>
            <person name="Maumus F."/>
            <person name="Salse J."/>
            <person name="Schmutz J."/>
            <person name="Rensing S.A."/>
        </authorList>
    </citation>
    <scope>NUCLEOTIDE SEQUENCE [LARGE SCALE GENOMIC DNA]</scope>
    <source>
        <strain evidence="2 3">cv. Gransden 2004</strain>
    </source>
</reference>
<proteinExistence type="predicted"/>
<sequence length="55" mass="6125">MLTMEAMRMDPMSTVFARSSGLIHSNLMELRKCIQIDRIKETSYDTPAVGSNCSG</sequence>